<dbReference type="Pfam" id="PF00096">
    <property type="entry name" value="zf-C2H2"/>
    <property type="match status" value="4"/>
</dbReference>
<dbReference type="Pfam" id="PF13920">
    <property type="entry name" value="zf-C3HC4_3"/>
    <property type="match status" value="1"/>
</dbReference>
<dbReference type="PANTHER" id="PTHR33206">
    <property type="entry name" value="PROTEIN CBG10425"/>
    <property type="match status" value="1"/>
</dbReference>
<keyword evidence="7" id="KW-0862">Zinc</keyword>
<evidence type="ECO:0000256" key="9">
    <source>
        <dbReference type="ARBA" id="ARBA00023125"/>
    </source>
</evidence>
<dbReference type="GeneID" id="119734558"/>
<feature type="domain" description="C2H2-type" evidence="15">
    <location>
        <begin position="228"/>
        <end position="256"/>
    </location>
</feature>
<evidence type="ECO:0000259" key="15">
    <source>
        <dbReference type="PROSITE" id="PS50157"/>
    </source>
</evidence>
<dbReference type="InterPro" id="IPR013083">
    <property type="entry name" value="Znf_RING/FYVE/PHD"/>
</dbReference>
<feature type="region of interest" description="Disordered" evidence="13">
    <location>
        <begin position="332"/>
        <end position="373"/>
    </location>
</feature>
<dbReference type="EnsemblMetazoa" id="XM_038208092.1">
    <property type="protein sequence ID" value="XP_038064020.1"/>
    <property type="gene ID" value="LOC119734558"/>
</dbReference>
<dbReference type="RefSeq" id="XP_038064020.1">
    <property type="nucleotide sequence ID" value="XM_038208092.1"/>
</dbReference>
<feature type="domain" description="C2H2-type" evidence="15">
    <location>
        <begin position="309"/>
        <end position="337"/>
    </location>
</feature>
<evidence type="ECO:0000259" key="14">
    <source>
        <dbReference type="PROSITE" id="PS50089"/>
    </source>
</evidence>
<feature type="compositionally biased region" description="Polar residues" evidence="13">
    <location>
        <begin position="188"/>
        <end position="206"/>
    </location>
</feature>
<dbReference type="SMART" id="SM00184">
    <property type="entry name" value="RING"/>
    <property type="match status" value="1"/>
</dbReference>
<evidence type="ECO:0000256" key="12">
    <source>
        <dbReference type="SAM" id="Coils"/>
    </source>
</evidence>
<evidence type="ECO:0000256" key="6">
    <source>
        <dbReference type="ARBA" id="ARBA00022771"/>
    </source>
</evidence>
<evidence type="ECO:0000256" key="10">
    <source>
        <dbReference type="ARBA" id="ARBA00049244"/>
    </source>
</evidence>
<evidence type="ECO:0000256" key="7">
    <source>
        <dbReference type="ARBA" id="ARBA00022833"/>
    </source>
</evidence>
<keyword evidence="9" id="KW-0238">DNA-binding</keyword>
<dbReference type="SUPFAM" id="SSF56672">
    <property type="entry name" value="DNA/RNA polymerases"/>
    <property type="match status" value="1"/>
</dbReference>
<comment type="catalytic activity">
    <reaction evidence="10">
        <text>DNA(n) + a 2'-deoxyribonucleoside 5'-triphosphate = DNA(n+1) + diphosphate</text>
        <dbReference type="Rhea" id="RHEA:22508"/>
        <dbReference type="Rhea" id="RHEA-COMP:17339"/>
        <dbReference type="Rhea" id="RHEA-COMP:17340"/>
        <dbReference type="ChEBI" id="CHEBI:33019"/>
        <dbReference type="ChEBI" id="CHEBI:61560"/>
        <dbReference type="ChEBI" id="CHEBI:173112"/>
        <dbReference type="EC" id="2.7.7.7"/>
    </reaction>
</comment>
<reference evidence="16" key="1">
    <citation type="submission" date="2022-11" db="UniProtKB">
        <authorList>
            <consortium name="EnsemblMetazoa"/>
        </authorList>
    </citation>
    <scope>IDENTIFICATION</scope>
</reference>
<dbReference type="PROSITE" id="PS50089">
    <property type="entry name" value="ZF_RING_2"/>
    <property type="match status" value="1"/>
</dbReference>
<dbReference type="InterPro" id="IPR004868">
    <property type="entry name" value="DNA-dir_DNA_pol_B_mt/vir"/>
</dbReference>
<evidence type="ECO:0000256" key="3">
    <source>
        <dbReference type="ARBA" id="ARBA00022679"/>
    </source>
</evidence>
<keyword evidence="8" id="KW-0239">DNA-directed DNA polymerase</keyword>
<evidence type="ECO:0000256" key="1">
    <source>
        <dbReference type="ARBA" id="ARBA00005755"/>
    </source>
</evidence>
<dbReference type="GO" id="GO:0003677">
    <property type="term" value="F:DNA binding"/>
    <property type="evidence" value="ECO:0007669"/>
    <property type="project" value="UniProtKB-KW"/>
</dbReference>
<keyword evidence="4" id="KW-0548">Nucleotidyltransferase</keyword>
<evidence type="ECO:0000313" key="16">
    <source>
        <dbReference type="EnsemblMetazoa" id="XP_038064020.1"/>
    </source>
</evidence>
<evidence type="ECO:0000256" key="5">
    <source>
        <dbReference type="ARBA" id="ARBA00022705"/>
    </source>
</evidence>
<dbReference type="Proteomes" id="UP000887568">
    <property type="component" value="Unplaced"/>
</dbReference>
<dbReference type="PROSITE" id="PS50157">
    <property type="entry name" value="ZINC_FINGER_C2H2_2"/>
    <property type="match status" value="4"/>
</dbReference>
<feature type="domain" description="C2H2-type" evidence="15">
    <location>
        <begin position="164"/>
        <end position="191"/>
    </location>
</feature>
<dbReference type="InterPro" id="IPR013087">
    <property type="entry name" value="Znf_C2H2_type"/>
</dbReference>
<dbReference type="OMA" id="HCEAHIR"/>
<keyword evidence="6 11" id="KW-0479">Metal-binding</keyword>
<comment type="similarity">
    <text evidence="1">Belongs to the DNA polymerase type-B family.</text>
</comment>
<dbReference type="EC" id="2.7.7.7" evidence="2"/>
<dbReference type="GO" id="GO:0003887">
    <property type="term" value="F:DNA-directed DNA polymerase activity"/>
    <property type="evidence" value="ECO:0007669"/>
    <property type="project" value="UniProtKB-KW"/>
</dbReference>
<sequence length="1743" mass="200315">MWTLTSSHRSRVSSKCPINCNVYNNTCTSTFVEEWYEFCLYINNFFPHITQIPSSFKMSHQGAMKPFPTSTPPSDQFLRCLQEEWDIDQDEDQLMIVDVPPEPSAAVKQQGLQDGRGGQEQGERAAKGGRYPCGTCGKVFRQLTNLIRHRKLHESGPSVNRKAVTCPVCNKVFSRPDNLKRHRKNHSADQLPSTTRQISGQESAGSTIAEAGTDCNPPQAKSPSITKSTCSACGDVFQRVSHMLRHLQNDHRGVSASYPISFEPNPEPSQFVSENKEDPDMMEADPNVLTSTSPTGVPLPSPPQASQGHICPLCDKSFSRHDSLRRHIKTYHESGATPPSIHEEPLSHQISRPESPETVPEDPREFPADDFGEENLQEADDILKALRRHWLPIRTHYTTGRRIQDVYNFRLAGNSTIDVDLALRMIFQRLRCRVKINLSFGFILRHSETGQLRYFHASQNNARLFSTPETVATEQDMDRVRERVRETDILQYGILRRPDTKWTVAATTNVTVYVNKMPQFPIGSPVEKLPHYVANNRGLTNLLRNTNTGKMLDDNFCFFRCLAVHRGTNSHSTEKAVHHLVETYRQAAGKDRVDGITMDELAIAEVVFKVNVQVYTLLPAEIDDDDDDANEVDKMTGEEQCPNKPTIQVELIRRSHRRYPDTLYLNLWGNHFSYISDLSKYSRSYACSKCNTVFTRSWNLMTHEITCDVNVKHKFSGGSYQLPLTIFDKLSEVGIDVEEDMKYYPYRATFDYECYFQSVSPSMRQRDAKLRWEARHELLSCSIASNIPDYEAPRCFVSNGNPRELVSDMVDYLHTISLAAYDTLLEKYEVIFEKMDEMIEDMQSESMPQSKLHKHINKLREQLDEYLQELPVLGFNSGKYDINVIKRYLYPVLQETDPLKLIIKRTSTYMALKTEKLKFLDITNYLAPGYSYAKFLKAYDCPLTKGFFPYEWVDDLDKLEVGSLPPHQAFYSKLKGCNISEEEYQYCQSVWKEHSMNTVRDFLVWYNNLDVVPFLDAVDKMFAFYRQRQMDMFKCAISVPGLSLHYLFLTLPKDTFFSLIDEANKDLYYKLKDNIVGGPSLVFHRYHEKGKTFIRGGTKLCQNIVGFDANALYLWSLMQEMPVGTCIRRQADQDFKPIRSHKFGVMATEWLDWVAHCEDVHIRHQFNSTEKRVCERMIPVDGYCSDTNTVYQFHGCYWHGHPCHLNPNEFNKVRKVSRDDLRRQTEETSAYIRQQGYNLVEMWECEWRQLQATDQTVESFLQTSRLPHCGKANMTQREILEAVMDGSMFGLIECDIQVPEASRDHFAEMPPIFKNIDITRNDIGDHMQSYAEREGIMNTPRRSLIGSMFGTRILLATPLLQWYLNHGLEVLHVHEVIQFKKNKCFEAFGDAVSDARRAGDSDPSKAILADTMKLLGNSAYGKTVTNQERHMNVRVCNDADAPRYVNKSHFRALHALDDDVYEVDMAKKMIRLNLPLQIGFFVYQFAKLRMLEFYYDFLIKFVHPSDFQMCEMDTDSAYLAISGNTLDDVIKEEMKEQYLREKHQWFPRDDTAPHRAYDKRTPGLFKVEWEGDGIIALCSKTYYCFGSKNKISCKGLNKANNDITKQQYMEVITSQTASGGVNRGFRMQHDGMYTYEQIALRSGNTMVSRFDPFKIVSTENTTTTTTESSTNTTLAGQLGERDDQVCVVCHDNIKNVLILPCRHICFCKKCLDMTTGHARSQGNAAAKCPLCRCAITSFMEVYA</sequence>
<evidence type="ECO:0000256" key="8">
    <source>
        <dbReference type="ARBA" id="ARBA00022932"/>
    </source>
</evidence>
<dbReference type="PROSITE" id="PS00028">
    <property type="entry name" value="ZINC_FINGER_C2H2_1"/>
    <property type="match status" value="4"/>
</dbReference>
<dbReference type="Pfam" id="PF03175">
    <property type="entry name" value="DNA_pol_B_2"/>
    <property type="match status" value="1"/>
</dbReference>
<feature type="region of interest" description="Disordered" evidence="13">
    <location>
        <begin position="104"/>
        <end position="127"/>
    </location>
</feature>
<evidence type="ECO:0000256" key="2">
    <source>
        <dbReference type="ARBA" id="ARBA00012417"/>
    </source>
</evidence>
<keyword evidence="12" id="KW-0175">Coiled coil</keyword>
<organism evidence="16 17">
    <name type="scientific">Patiria miniata</name>
    <name type="common">Bat star</name>
    <name type="synonym">Asterina miniata</name>
    <dbReference type="NCBI Taxonomy" id="46514"/>
    <lineage>
        <taxon>Eukaryota</taxon>
        <taxon>Metazoa</taxon>
        <taxon>Echinodermata</taxon>
        <taxon>Eleutherozoa</taxon>
        <taxon>Asterozoa</taxon>
        <taxon>Asteroidea</taxon>
        <taxon>Valvatacea</taxon>
        <taxon>Valvatida</taxon>
        <taxon>Asterinidae</taxon>
        <taxon>Patiria</taxon>
    </lineage>
</organism>
<evidence type="ECO:0000256" key="11">
    <source>
        <dbReference type="PROSITE-ProRule" id="PRU00042"/>
    </source>
</evidence>
<evidence type="ECO:0000256" key="13">
    <source>
        <dbReference type="SAM" id="MobiDB-lite"/>
    </source>
</evidence>
<name>A0A914AJ55_PATMI</name>
<evidence type="ECO:0000256" key="4">
    <source>
        <dbReference type="ARBA" id="ARBA00022695"/>
    </source>
</evidence>
<accession>A0A914AJ55</accession>
<dbReference type="GO" id="GO:0008270">
    <property type="term" value="F:zinc ion binding"/>
    <property type="evidence" value="ECO:0007669"/>
    <property type="project" value="UniProtKB-KW"/>
</dbReference>
<dbReference type="GO" id="GO:0000166">
    <property type="term" value="F:nucleotide binding"/>
    <property type="evidence" value="ECO:0007669"/>
    <property type="project" value="InterPro"/>
</dbReference>
<dbReference type="SMART" id="SM00355">
    <property type="entry name" value="ZnF_C2H2"/>
    <property type="match status" value="5"/>
</dbReference>
<protein>
    <recommendedName>
        <fullName evidence="2">DNA-directed DNA polymerase</fullName>
        <ecNumber evidence="2">2.7.7.7</ecNumber>
    </recommendedName>
</protein>
<dbReference type="GO" id="GO:0006260">
    <property type="term" value="P:DNA replication"/>
    <property type="evidence" value="ECO:0007669"/>
    <property type="project" value="UniProtKB-KW"/>
</dbReference>
<proteinExistence type="inferred from homology"/>
<dbReference type="Gene3D" id="3.40.960.10">
    <property type="entry name" value="VSR Endonuclease"/>
    <property type="match status" value="1"/>
</dbReference>
<feature type="domain" description="C2H2-type" evidence="15">
    <location>
        <begin position="131"/>
        <end position="158"/>
    </location>
</feature>
<keyword evidence="3" id="KW-0808">Transferase</keyword>
<dbReference type="OrthoDB" id="5988713at2759"/>
<evidence type="ECO:0000313" key="17">
    <source>
        <dbReference type="Proteomes" id="UP000887568"/>
    </source>
</evidence>
<feature type="region of interest" description="Disordered" evidence="13">
    <location>
        <begin position="179"/>
        <end position="220"/>
    </location>
</feature>
<dbReference type="Gene3D" id="3.30.160.60">
    <property type="entry name" value="Classic Zinc Finger"/>
    <property type="match status" value="3"/>
</dbReference>
<keyword evidence="17" id="KW-1185">Reference proteome</keyword>
<dbReference type="SUPFAM" id="SSF57667">
    <property type="entry name" value="beta-beta-alpha zinc fingers"/>
    <property type="match status" value="2"/>
</dbReference>
<dbReference type="Gene3D" id="3.30.40.10">
    <property type="entry name" value="Zinc/RING finger domain, C3HC4 (zinc finger)"/>
    <property type="match status" value="1"/>
</dbReference>
<dbReference type="InterPro" id="IPR001841">
    <property type="entry name" value="Znf_RING"/>
</dbReference>
<feature type="coiled-coil region" evidence="12">
    <location>
        <begin position="825"/>
        <end position="869"/>
    </location>
</feature>
<feature type="domain" description="RING-type" evidence="14">
    <location>
        <begin position="1686"/>
        <end position="1732"/>
    </location>
</feature>
<keyword evidence="6 11" id="KW-0863">Zinc-finger</keyword>
<dbReference type="SUPFAM" id="SSF57850">
    <property type="entry name" value="RING/U-box"/>
    <property type="match status" value="1"/>
</dbReference>
<dbReference type="PANTHER" id="PTHR33206:SF1">
    <property type="entry name" value="DNA-DIRECTED DNA POLYMERASE"/>
    <property type="match status" value="1"/>
</dbReference>
<keyword evidence="5" id="KW-0235">DNA replication</keyword>
<dbReference type="InterPro" id="IPR043502">
    <property type="entry name" value="DNA/RNA_pol_sf"/>
</dbReference>
<dbReference type="InterPro" id="IPR036236">
    <property type="entry name" value="Znf_C2H2_sf"/>
</dbReference>